<dbReference type="AlphaFoldDB" id="A0A645EJM4"/>
<name>A0A645EJM4_9ZZZZ</name>
<dbReference type="InterPro" id="IPR050361">
    <property type="entry name" value="MPP/UQCRC_Complex"/>
</dbReference>
<dbReference type="SUPFAM" id="SSF63411">
    <property type="entry name" value="LuxS/MPP-like metallohydrolase"/>
    <property type="match status" value="1"/>
</dbReference>
<dbReference type="GO" id="GO:0046872">
    <property type="term" value="F:metal ion binding"/>
    <property type="evidence" value="ECO:0007669"/>
    <property type="project" value="InterPro"/>
</dbReference>
<organism evidence="3">
    <name type="scientific">bioreactor metagenome</name>
    <dbReference type="NCBI Taxonomy" id="1076179"/>
    <lineage>
        <taxon>unclassified sequences</taxon>
        <taxon>metagenomes</taxon>
        <taxon>ecological metagenomes</taxon>
    </lineage>
</organism>
<evidence type="ECO:0000259" key="2">
    <source>
        <dbReference type="Pfam" id="PF05193"/>
    </source>
</evidence>
<dbReference type="EMBL" id="VSSQ01048136">
    <property type="protein sequence ID" value="MPN02181.1"/>
    <property type="molecule type" value="Genomic_DNA"/>
</dbReference>
<dbReference type="GO" id="GO:0008233">
    <property type="term" value="F:peptidase activity"/>
    <property type="evidence" value="ECO:0007669"/>
    <property type="project" value="UniProtKB-KW"/>
</dbReference>
<dbReference type="PANTHER" id="PTHR11851">
    <property type="entry name" value="METALLOPROTEASE"/>
    <property type="match status" value="1"/>
</dbReference>
<sequence>MMVFNTIFGGGVSSRLFQKVREELALVYSIYSSPSAYPGCGDFTVYSAATPKNSPRVISQILEEADKLIQKGVSEKELAQAKAQLRTSFVLSQESAYARMSYLGTQYLLDAPMQSPAQTLRGIERVTEKMVIGLAREIFSQSPSMAVVGKGSAKLLK</sequence>
<gene>
    <name evidence="3" type="ORF">SDC9_149395</name>
</gene>
<dbReference type="PANTHER" id="PTHR11851:SF49">
    <property type="entry name" value="MITOCHONDRIAL-PROCESSING PEPTIDASE SUBUNIT ALPHA"/>
    <property type="match status" value="1"/>
</dbReference>
<protein>
    <submittedName>
        <fullName evidence="3">Putative zinc protease</fullName>
        <ecNumber evidence="3">3.4.24.-</ecNumber>
    </submittedName>
</protein>
<dbReference type="InterPro" id="IPR011249">
    <property type="entry name" value="Metalloenz_LuxS/M16"/>
</dbReference>
<comment type="caution">
    <text evidence="3">The sequence shown here is derived from an EMBL/GenBank/DDBJ whole genome shotgun (WGS) entry which is preliminary data.</text>
</comment>
<dbReference type="Pfam" id="PF05193">
    <property type="entry name" value="Peptidase_M16_C"/>
    <property type="match status" value="1"/>
</dbReference>
<dbReference type="Gene3D" id="3.30.830.10">
    <property type="entry name" value="Metalloenzyme, LuxS/M16 peptidase-like"/>
    <property type="match status" value="1"/>
</dbReference>
<dbReference type="GO" id="GO:0006508">
    <property type="term" value="P:proteolysis"/>
    <property type="evidence" value="ECO:0007669"/>
    <property type="project" value="UniProtKB-KW"/>
</dbReference>
<accession>A0A645EJM4</accession>
<dbReference type="InterPro" id="IPR007863">
    <property type="entry name" value="Peptidase_M16_C"/>
</dbReference>
<evidence type="ECO:0000256" key="1">
    <source>
        <dbReference type="ARBA" id="ARBA00007261"/>
    </source>
</evidence>
<reference evidence="3" key="1">
    <citation type="submission" date="2019-08" db="EMBL/GenBank/DDBJ databases">
        <authorList>
            <person name="Kucharzyk K."/>
            <person name="Murdoch R.W."/>
            <person name="Higgins S."/>
            <person name="Loffler F."/>
        </authorList>
    </citation>
    <scope>NUCLEOTIDE SEQUENCE</scope>
</reference>
<keyword evidence="3" id="KW-0378">Hydrolase</keyword>
<feature type="domain" description="Peptidase M16 C-terminal" evidence="2">
    <location>
        <begin position="1"/>
        <end position="85"/>
    </location>
</feature>
<dbReference type="EC" id="3.4.24.-" evidence="3"/>
<evidence type="ECO:0000313" key="3">
    <source>
        <dbReference type="EMBL" id="MPN02181.1"/>
    </source>
</evidence>
<keyword evidence="3" id="KW-0645">Protease</keyword>
<proteinExistence type="inferred from homology"/>
<comment type="similarity">
    <text evidence="1">Belongs to the peptidase M16 family.</text>
</comment>